<dbReference type="GO" id="GO:0033290">
    <property type="term" value="C:eukaryotic 48S preinitiation complex"/>
    <property type="evidence" value="ECO:0007669"/>
    <property type="project" value="TreeGrafter"/>
</dbReference>
<evidence type="ECO:0000313" key="5">
    <source>
        <dbReference type="EMBL" id="AFP65584.1"/>
    </source>
</evidence>
<dbReference type="GO" id="GO:0003723">
    <property type="term" value="F:RNA binding"/>
    <property type="evidence" value="ECO:0007669"/>
    <property type="project" value="InterPro"/>
</dbReference>
<dbReference type="SMR" id="J7G3H0"/>
<dbReference type="AlphaFoldDB" id="J7G3H0"/>
<name>J7G3H0_9CRYP</name>
<keyword evidence="3" id="KW-0648">Protein biosynthesis</keyword>
<evidence type="ECO:0000313" key="6">
    <source>
        <dbReference type="Proteomes" id="UP000243348"/>
    </source>
</evidence>
<reference evidence="5 6" key="1">
    <citation type="journal article" date="2012" name="Genome Biol. Evol.">
        <title>Nucleomorph genome sequence of the cryptophyte alga Chroomonas mesostigmatica CCMP1168 reveals lineage-specific gene loss and genome complexity.</title>
        <authorList>
            <person name="Moore C.E."/>
            <person name="Curtis B."/>
            <person name="Mills T."/>
            <person name="Tanifuji G."/>
            <person name="Archibald J.M."/>
        </authorList>
    </citation>
    <scope>NUCLEOTIDE SEQUENCE [LARGE SCALE GENOMIC DNA]</scope>
    <source>
        <strain evidence="5 6">CCMP1168</strain>
    </source>
</reference>
<dbReference type="InterPro" id="IPR044126">
    <property type="entry name" value="S1_IF2_alpha"/>
</dbReference>
<dbReference type="GO" id="GO:0003743">
    <property type="term" value="F:translation initiation factor activity"/>
    <property type="evidence" value="ECO:0007669"/>
    <property type="project" value="UniProtKB-KW"/>
</dbReference>
<evidence type="ECO:0000256" key="2">
    <source>
        <dbReference type="ARBA" id="ARBA00022540"/>
    </source>
</evidence>
<sequence length="266" mass="31080">MNVRNYEPVYPRENDVTLALVMDINELGAYTILSEYGNASAMLMITELSRRRIRSINKLIKAGKTEIVVIIRVNTQKGYIDLSKRRLVEGENFSMEKKSMYSRIINSILVQISKNDLFSNEDRRIRWLWQLYRDFGHAISGLKKIRKEKFCYFKNLGIFKSELKKLVRISSKKLPSTLYKISSDFELTCFSSKGISSVKELLKQGLFHIKNQFMIVKLIATPIYNISIKGESKKKILKLILKFYRNISGFKNKKRGQLTIKNFFFS</sequence>
<dbReference type="EMBL" id="CP003682">
    <property type="protein sequence ID" value="AFP65584.1"/>
    <property type="molecule type" value="Genomic_DNA"/>
</dbReference>
<dbReference type="SUPFAM" id="SSF110993">
    <property type="entry name" value="eIF-2-alpha, C-terminal domain"/>
    <property type="match status" value="1"/>
</dbReference>
<dbReference type="PROSITE" id="PS50126">
    <property type="entry name" value="S1"/>
    <property type="match status" value="1"/>
</dbReference>
<dbReference type="PANTHER" id="PTHR10602:SF0">
    <property type="entry name" value="EUKARYOTIC TRANSLATION INITIATION FACTOR 2 SUBUNIT 1"/>
    <property type="match status" value="1"/>
</dbReference>
<dbReference type="SUPFAM" id="SSF50249">
    <property type="entry name" value="Nucleic acid-binding proteins"/>
    <property type="match status" value="1"/>
</dbReference>
<dbReference type="PANTHER" id="PTHR10602">
    <property type="entry name" value="EUKARYOTIC TRANSLATION INITIATION FACTOR 2 SUBUNIT 1"/>
    <property type="match status" value="1"/>
</dbReference>
<evidence type="ECO:0000259" key="4">
    <source>
        <dbReference type="PROSITE" id="PS50126"/>
    </source>
</evidence>
<dbReference type="InterPro" id="IPR011488">
    <property type="entry name" value="TIF_2_asu"/>
</dbReference>
<comment type="similarity">
    <text evidence="1">Belongs to the eIF-2-alpha family.</text>
</comment>
<dbReference type="Pfam" id="PF07541">
    <property type="entry name" value="EIF_2_alpha"/>
    <property type="match status" value="1"/>
</dbReference>
<dbReference type="Pfam" id="PF00575">
    <property type="entry name" value="S1"/>
    <property type="match status" value="1"/>
</dbReference>
<dbReference type="CDD" id="cd04452">
    <property type="entry name" value="S1_IF2_alpha"/>
    <property type="match status" value="1"/>
</dbReference>
<protein>
    <submittedName>
        <fullName evidence="5">Translational initiation factor 2 alpha SU</fullName>
    </submittedName>
</protein>
<dbReference type="SUPFAM" id="SSF116742">
    <property type="entry name" value="eIF2alpha middle domain-like"/>
    <property type="match status" value="1"/>
</dbReference>
<feature type="domain" description="S1 motif" evidence="4">
    <location>
        <begin position="14"/>
        <end position="85"/>
    </location>
</feature>
<dbReference type="Gene3D" id="2.40.50.140">
    <property type="entry name" value="Nucleic acid-binding proteins"/>
    <property type="match status" value="1"/>
</dbReference>
<dbReference type="FunFam" id="2.40.50.140:FF:000015">
    <property type="entry name" value="Eukaryotic translation initiation factor 2 subunit alpha"/>
    <property type="match status" value="1"/>
</dbReference>
<proteinExistence type="inferred from homology"/>
<dbReference type="GO" id="GO:0043022">
    <property type="term" value="F:ribosome binding"/>
    <property type="evidence" value="ECO:0007669"/>
    <property type="project" value="TreeGrafter"/>
</dbReference>
<dbReference type="InterPro" id="IPR012340">
    <property type="entry name" value="NA-bd_OB-fold"/>
</dbReference>
<geneLocation type="nucleomorph" evidence="5"/>
<gene>
    <name evidence="5" type="primary">tif211</name>
    <name evidence="5" type="ORF">CMESO_432</name>
</gene>
<dbReference type="SMART" id="SM00316">
    <property type="entry name" value="S1"/>
    <property type="match status" value="1"/>
</dbReference>
<dbReference type="GO" id="GO:0005850">
    <property type="term" value="C:eukaryotic translation initiation factor 2 complex"/>
    <property type="evidence" value="ECO:0007669"/>
    <property type="project" value="TreeGrafter"/>
</dbReference>
<dbReference type="InterPro" id="IPR003029">
    <property type="entry name" value="S1_domain"/>
</dbReference>
<dbReference type="Proteomes" id="UP000243348">
    <property type="component" value="Nucleomorph 3"/>
</dbReference>
<dbReference type="Gene3D" id="3.30.70.1130">
    <property type="entry name" value="EIF_2_alpha"/>
    <property type="match status" value="1"/>
</dbReference>
<evidence type="ECO:0000256" key="1">
    <source>
        <dbReference type="ARBA" id="ARBA00007223"/>
    </source>
</evidence>
<organism evidence="5 6">
    <name type="scientific">Chroomonas mesostigmatica CCMP1168</name>
    <dbReference type="NCBI Taxonomy" id="1195612"/>
    <lineage>
        <taxon>Eukaryota</taxon>
        <taxon>Cryptophyceae</taxon>
        <taxon>Pyrenomonadales</taxon>
        <taxon>Chroomonadaceae</taxon>
        <taxon>Chroomonas</taxon>
    </lineage>
</organism>
<dbReference type="InterPro" id="IPR024054">
    <property type="entry name" value="TIF2_asu_middle_sf"/>
</dbReference>
<keyword evidence="2 5" id="KW-0396">Initiation factor</keyword>
<accession>J7G3H0</accession>
<dbReference type="InterPro" id="IPR024055">
    <property type="entry name" value="TIF2_asu_C"/>
</dbReference>
<evidence type="ECO:0000256" key="3">
    <source>
        <dbReference type="ARBA" id="ARBA00022917"/>
    </source>
</evidence>
<keyword evidence="5" id="KW-0542">Nucleomorph</keyword>